<feature type="transmembrane region" description="Helical" evidence="7">
    <location>
        <begin position="290"/>
        <end position="316"/>
    </location>
</feature>
<evidence type="ECO:0000256" key="7">
    <source>
        <dbReference type="RuleBase" id="RU363032"/>
    </source>
</evidence>
<evidence type="ECO:0000313" key="10">
    <source>
        <dbReference type="Proteomes" id="UP000746471"/>
    </source>
</evidence>
<dbReference type="InterPro" id="IPR000515">
    <property type="entry name" value="MetI-like"/>
</dbReference>
<evidence type="ECO:0000256" key="2">
    <source>
        <dbReference type="ARBA" id="ARBA00022448"/>
    </source>
</evidence>
<dbReference type="EMBL" id="JAHBCL010000002">
    <property type="protein sequence ID" value="MBS7525433.1"/>
    <property type="molecule type" value="Genomic_DNA"/>
</dbReference>
<keyword evidence="4 7" id="KW-0812">Transmembrane</keyword>
<accession>A0ABS5PK15</accession>
<dbReference type="Gene3D" id="1.10.3720.10">
    <property type="entry name" value="MetI-like"/>
    <property type="match status" value="1"/>
</dbReference>
<proteinExistence type="inferred from homology"/>
<feature type="transmembrane region" description="Helical" evidence="7">
    <location>
        <begin position="186"/>
        <end position="208"/>
    </location>
</feature>
<dbReference type="Pfam" id="PF19300">
    <property type="entry name" value="BPD_transp_1_N"/>
    <property type="match status" value="1"/>
</dbReference>
<evidence type="ECO:0000256" key="5">
    <source>
        <dbReference type="ARBA" id="ARBA00022989"/>
    </source>
</evidence>
<evidence type="ECO:0000313" key="9">
    <source>
        <dbReference type="EMBL" id="MBS7525433.1"/>
    </source>
</evidence>
<evidence type="ECO:0000256" key="6">
    <source>
        <dbReference type="ARBA" id="ARBA00023136"/>
    </source>
</evidence>
<dbReference type="SUPFAM" id="SSF161098">
    <property type="entry name" value="MetI-like"/>
    <property type="match status" value="1"/>
</dbReference>
<evidence type="ECO:0000259" key="8">
    <source>
        <dbReference type="PROSITE" id="PS50928"/>
    </source>
</evidence>
<dbReference type="PROSITE" id="PS50928">
    <property type="entry name" value="ABC_TM1"/>
    <property type="match status" value="1"/>
</dbReference>
<organism evidence="9 10">
    <name type="scientific">Fusibacter paucivorans</name>
    <dbReference type="NCBI Taxonomy" id="76009"/>
    <lineage>
        <taxon>Bacteria</taxon>
        <taxon>Bacillati</taxon>
        <taxon>Bacillota</taxon>
        <taxon>Clostridia</taxon>
        <taxon>Eubacteriales</taxon>
        <taxon>Eubacteriales Family XII. Incertae Sedis</taxon>
        <taxon>Fusibacter</taxon>
    </lineage>
</organism>
<dbReference type="Pfam" id="PF00528">
    <property type="entry name" value="BPD_transp_1"/>
    <property type="match status" value="1"/>
</dbReference>
<comment type="caution">
    <text evidence="9">The sequence shown here is derived from an EMBL/GenBank/DDBJ whole genome shotgun (WGS) entry which is preliminary data.</text>
</comment>
<name>A0ABS5PK15_9FIRM</name>
<keyword evidence="10" id="KW-1185">Reference proteome</keyword>
<reference evidence="9 10" key="1">
    <citation type="submission" date="2021-05" db="EMBL/GenBank/DDBJ databases">
        <title>Fusibacter ferrireducens sp. nov., an anaerobic, sulfur- and Fe-reducing bacterium isolated from the mangrove sediment.</title>
        <authorList>
            <person name="Qiu D."/>
        </authorList>
    </citation>
    <scope>NUCLEOTIDE SEQUENCE [LARGE SCALE GENOMIC DNA]</scope>
    <source>
        <strain evidence="9 10">DSM 12116</strain>
    </source>
</reference>
<keyword evidence="6 7" id="KW-0472">Membrane</keyword>
<comment type="similarity">
    <text evidence="7">Belongs to the binding-protein-dependent transport system permease family.</text>
</comment>
<protein>
    <submittedName>
        <fullName evidence="9">ABC transporter permease</fullName>
    </submittedName>
</protein>
<feature type="transmembrane region" description="Helical" evidence="7">
    <location>
        <begin position="142"/>
        <end position="166"/>
    </location>
</feature>
<evidence type="ECO:0000256" key="3">
    <source>
        <dbReference type="ARBA" id="ARBA00022475"/>
    </source>
</evidence>
<dbReference type="RefSeq" id="WP_213235214.1">
    <property type="nucleotide sequence ID" value="NZ_JAHBCL010000002.1"/>
</dbReference>
<evidence type="ECO:0000256" key="1">
    <source>
        <dbReference type="ARBA" id="ARBA00004651"/>
    </source>
</evidence>
<dbReference type="InterPro" id="IPR035906">
    <property type="entry name" value="MetI-like_sf"/>
</dbReference>
<comment type="subcellular location">
    <subcellularLocation>
        <location evidence="1 7">Cell membrane</location>
        <topology evidence="1 7">Multi-pass membrane protein</topology>
    </subcellularLocation>
</comment>
<dbReference type="CDD" id="cd06261">
    <property type="entry name" value="TM_PBP2"/>
    <property type="match status" value="1"/>
</dbReference>
<keyword evidence="3" id="KW-1003">Cell membrane</keyword>
<sequence length="322" mass="35489">MNRKYIVKKLFYACITLMGVLLINFFLFRIMPGDPVSMLVRNPNANIETVEKMKAAYGLDKSLAAQFVTYVSSMFIGDFGTSFHYNMPVMKVIGDRVFATILLVGTAEIIAIIFGTFLGIVAAHKRGTKLDVGALSFSLVTYAMPSFWLGILMIAFFSGFLGILPTSGMTSPSLYFAVGMQRASDIAVHLVLPVLTLALVLLGEYMLVMRSSLIEVLTEDYILTARAKGFDDKTILKKHALPNAMIPMATLVAMSLGFVIAGALQVETVFSWPGLGRLMYDALQNRDYPLLQGIFFITSMCTIGTNLISDLLYGYLDPRVKE</sequence>
<feature type="domain" description="ABC transmembrane type-1" evidence="8">
    <location>
        <begin position="97"/>
        <end position="309"/>
    </location>
</feature>
<feature type="transmembrane region" description="Helical" evidence="7">
    <location>
        <begin position="12"/>
        <end position="31"/>
    </location>
</feature>
<gene>
    <name evidence="9" type="ORF">KHM83_01935</name>
</gene>
<keyword evidence="2 7" id="KW-0813">Transport</keyword>
<dbReference type="Proteomes" id="UP000746471">
    <property type="component" value="Unassembled WGS sequence"/>
</dbReference>
<dbReference type="PANTHER" id="PTHR43376:SF1">
    <property type="entry name" value="OLIGOPEPTIDE TRANSPORT SYSTEM PERMEASE PROTEIN"/>
    <property type="match status" value="1"/>
</dbReference>
<evidence type="ECO:0000256" key="4">
    <source>
        <dbReference type="ARBA" id="ARBA00022692"/>
    </source>
</evidence>
<dbReference type="PANTHER" id="PTHR43376">
    <property type="entry name" value="OLIGOPEPTIDE TRANSPORT SYSTEM PERMEASE PROTEIN"/>
    <property type="match status" value="1"/>
</dbReference>
<dbReference type="InterPro" id="IPR045621">
    <property type="entry name" value="BPD_transp_1_N"/>
</dbReference>
<keyword evidence="5 7" id="KW-1133">Transmembrane helix</keyword>
<feature type="transmembrane region" description="Helical" evidence="7">
    <location>
        <begin position="97"/>
        <end position="121"/>
    </location>
</feature>
<feature type="transmembrane region" description="Helical" evidence="7">
    <location>
        <begin position="246"/>
        <end position="270"/>
    </location>
</feature>